<sequence>MTAQVSPWQQFYQALQQAIQQQQLVKLVLSKYQGSDSSLQRLEITPVQLKGSWQLKFLYQHQTNHITQNYGAEPALALIDSLLQQDFAQANLQSSQLQAQLSRSKKGKFLLNLKRQAIAPVVASAHNRDKQRYVEQSRPFLQALGVTDARGQIIPAMSNKWKQINKFIEILSGAVKDSGLLQRGTLHVADFGSGKAYLTFAMHDYFCHTLGMQAQVTGVELRQNLVDLCNNTARQLQLSGLQFAQGDVKHFQAQGINVMVALHACDTATDYAIHMGIRTGAEIIMCSPCCHKEVRPQVRLPLVLAPMLQHGIHLGQEAEMLTDSLRALLLDAHGYDTKVFEFISLEHTSKNKMILATKRQQPKDNTAVLAQIAELKQFYGVKQQCLEQLLAASATAI</sequence>
<dbReference type="PANTHER" id="PTHR13369">
    <property type="match status" value="1"/>
</dbReference>
<reference evidence="2 3" key="1">
    <citation type="journal article" date="2012" name="J. Bacteriol.">
        <title>Genome Sequence of Pectin-Degrading Alishewanella agri, Isolated from Landfill Soil.</title>
        <authorList>
            <person name="Kim J."/>
            <person name="Jung J."/>
            <person name="Sung J.S."/>
            <person name="Chun J."/>
            <person name="Park W."/>
        </authorList>
    </citation>
    <scope>NUCLEOTIDE SEQUENCE [LARGE SCALE GENOMIC DNA]</scope>
    <source>
        <strain evidence="2 3">BL06</strain>
    </source>
</reference>
<evidence type="ECO:0000313" key="3">
    <source>
        <dbReference type="Proteomes" id="UP000035062"/>
    </source>
</evidence>
<dbReference type="PATRIC" id="fig|1195246.3.peg.679"/>
<evidence type="ECO:0000313" key="2">
    <source>
        <dbReference type="EMBL" id="EIW89923.1"/>
    </source>
</evidence>
<dbReference type="Gene3D" id="3.40.50.150">
    <property type="entry name" value="Vaccinia Virus protein VP39"/>
    <property type="match status" value="1"/>
</dbReference>
<dbReference type="SUPFAM" id="SSF53335">
    <property type="entry name" value="S-adenosyl-L-methionine-dependent methyltransferases"/>
    <property type="match status" value="1"/>
</dbReference>
<dbReference type="eggNOG" id="COG2890">
    <property type="taxonomic scope" value="Bacteria"/>
</dbReference>
<dbReference type="Proteomes" id="UP000035062">
    <property type="component" value="Unassembled WGS sequence"/>
</dbReference>
<protein>
    <recommendedName>
        <fullName evidence="1">Methyltransferase domain-containing protein</fullName>
    </recommendedName>
</protein>
<name>I8UD59_9ALTE</name>
<dbReference type="PANTHER" id="PTHR13369:SF3">
    <property type="entry name" value="METHYLTRANSFERASE DOMAIN-CONTAINING PROTEIN"/>
    <property type="match status" value="1"/>
</dbReference>
<dbReference type="InterPro" id="IPR029063">
    <property type="entry name" value="SAM-dependent_MTases_sf"/>
</dbReference>
<accession>I8UD59</accession>
<dbReference type="STRING" id="1195246.AGRI_03484"/>
<dbReference type="GO" id="GO:0005737">
    <property type="term" value="C:cytoplasm"/>
    <property type="evidence" value="ECO:0007669"/>
    <property type="project" value="TreeGrafter"/>
</dbReference>
<organism evidence="2 3">
    <name type="scientific">Alishewanella agri BL06</name>
    <dbReference type="NCBI Taxonomy" id="1195246"/>
    <lineage>
        <taxon>Bacteria</taxon>
        <taxon>Pseudomonadati</taxon>
        <taxon>Pseudomonadota</taxon>
        <taxon>Gammaproteobacteria</taxon>
        <taxon>Alteromonadales</taxon>
        <taxon>Alteromonadaceae</taxon>
        <taxon>Alishewanella</taxon>
    </lineage>
</organism>
<dbReference type="Pfam" id="PF13679">
    <property type="entry name" value="Methyltransf_32"/>
    <property type="match status" value="1"/>
</dbReference>
<dbReference type="EMBL" id="AKKU01000009">
    <property type="protein sequence ID" value="EIW89923.1"/>
    <property type="molecule type" value="Genomic_DNA"/>
</dbReference>
<dbReference type="AlphaFoldDB" id="I8UD59"/>
<proteinExistence type="predicted"/>
<evidence type="ECO:0000259" key="1">
    <source>
        <dbReference type="Pfam" id="PF13679"/>
    </source>
</evidence>
<comment type="caution">
    <text evidence="2">The sequence shown here is derived from an EMBL/GenBank/DDBJ whole genome shotgun (WGS) entry which is preliminary data.</text>
</comment>
<feature type="domain" description="Methyltransferase" evidence="1">
    <location>
        <begin position="160"/>
        <end position="296"/>
    </location>
</feature>
<dbReference type="RefSeq" id="WP_008983628.1">
    <property type="nucleotide sequence ID" value="NZ_AKKU01000009.1"/>
</dbReference>
<gene>
    <name evidence="2" type="ORF">AGRI_03484</name>
</gene>
<dbReference type="InterPro" id="IPR025714">
    <property type="entry name" value="Methyltranfer_dom"/>
</dbReference>
<keyword evidence="3" id="KW-1185">Reference proteome</keyword>